<keyword evidence="2" id="KW-0472">Membrane</keyword>
<sequence>MRLKVYCKIVGVNIIRAVVVIQITLVAKLVVMATVIELTVDNACKQSIVTPKRKKRNLSSWKHSISKQKRNSGEEYIGKVCKLEYSLCVVVCRRASLDWDKKLVMAYIPLFGNWETLLCIMPALVPARLSRALDKKKKTSNVGTDGRGRHTTRPNKISDDDLNRKNTLTRFPINLAIKLNITRLCETYKREEVEAGRQPVTEYRYKYVFNHYFNLSFGMPKTNTCAVCDRL</sequence>
<dbReference type="Proteomes" id="UP001159363">
    <property type="component" value="Chromosome 2"/>
</dbReference>
<evidence type="ECO:0000313" key="3">
    <source>
        <dbReference type="EMBL" id="KAJ8893164.1"/>
    </source>
</evidence>
<comment type="caution">
    <text evidence="3">The sequence shown here is derived from an EMBL/GenBank/DDBJ whole genome shotgun (WGS) entry which is preliminary data.</text>
</comment>
<proteinExistence type="predicted"/>
<keyword evidence="4" id="KW-1185">Reference proteome</keyword>
<feature type="transmembrane region" description="Helical" evidence="2">
    <location>
        <begin position="104"/>
        <end position="127"/>
    </location>
</feature>
<organism evidence="3 4">
    <name type="scientific">Dryococelus australis</name>
    <dbReference type="NCBI Taxonomy" id="614101"/>
    <lineage>
        <taxon>Eukaryota</taxon>
        <taxon>Metazoa</taxon>
        <taxon>Ecdysozoa</taxon>
        <taxon>Arthropoda</taxon>
        <taxon>Hexapoda</taxon>
        <taxon>Insecta</taxon>
        <taxon>Pterygota</taxon>
        <taxon>Neoptera</taxon>
        <taxon>Polyneoptera</taxon>
        <taxon>Phasmatodea</taxon>
        <taxon>Verophasmatodea</taxon>
        <taxon>Anareolatae</taxon>
        <taxon>Phasmatidae</taxon>
        <taxon>Eurycanthinae</taxon>
        <taxon>Dryococelus</taxon>
    </lineage>
</organism>
<evidence type="ECO:0000313" key="4">
    <source>
        <dbReference type="Proteomes" id="UP001159363"/>
    </source>
</evidence>
<reference evidence="3 4" key="1">
    <citation type="submission" date="2023-02" db="EMBL/GenBank/DDBJ databases">
        <title>LHISI_Scaffold_Assembly.</title>
        <authorList>
            <person name="Stuart O.P."/>
            <person name="Cleave R."/>
            <person name="Magrath M.J.L."/>
            <person name="Mikheyev A.S."/>
        </authorList>
    </citation>
    <scope>NUCLEOTIDE SEQUENCE [LARGE SCALE GENOMIC DNA]</scope>
    <source>
        <strain evidence="3">Daus_M_001</strain>
        <tissue evidence="3">Leg muscle</tissue>
    </source>
</reference>
<feature type="region of interest" description="Disordered" evidence="1">
    <location>
        <begin position="136"/>
        <end position="161"/>
    </location>
</feature>
<feature type="transmembrane region" description="Helical" evidence="2">
    <location>
        <begin position="12"/>
        <end position="36"/>
    </location>
</feature>
<accession>A0ABQ9I949</accession>
<name>A0ABQ9I949_9NEOP</name>
<keyword evidence="2" id="KW-0812">Transmembrane</keyword>
<gene>
    <name evidence="3" type="ORF">PR048_005747</name>
</gene>
<evidence type="ECO:0000256" key="1">
    <source>
        <dbReference type="SAM" id="MobiDB-lite"/>
    </source>
</evidence>
<dbReference type="EMBL" id="JARBHB010000002">
    <property type="protein sequence ID" value="KAJ8893164.1"/>
    <property type="molecule type" value="Genomic_DNA"/>
</dbReference>
<protein>
    <submittedName>
        <fullName evidence="3">Uncharacterized protein</fullName>
    </submittedName>
</protein>
<evidence type="ECO:0000256" key="2">
    <source>
        <dbReference type="SAM" id="Phobius"/>
    </source>
</evidence>
<keyword evidence="2" id="KW-1133">Transmembrane helix</keyword>